<evidence type="ECO:0000313" key="5">
    <source>
        <dbReference type="EMBL" id="KAJ8929350.1"/>
    </source>
</evidence>
<feature type="domain" description="DDE Tnp4" evidence="4">
    <location>
        <begin position="109"/>
        <end position="238"/>
    </location>
</feature>
<evidence type="ECO:0000256" key="3">
    <source>
        <dbReference type="SAM" id="Phobius"/>
    </source>
</evidence>
<dbReference type="AlphaFoldDB" id="A0AAV8WRF4"/>
<comment type="caution">
    <text evidence="5">The sequence shown here is derived from an EMBL/GenBank/DDBJ whole genome shotgun (WGS) entry which is preliminary data.</text>
</comment>
<organism evidence="5 6">
    <name type="scientific">Rhamnusium bicolor</name>
    <dbReference type="NCBI Taxonomy" id="1586634"/>
    <lineage>
        <taxon>Eukaryota</taxon>
        <taxon>Metazoa</taxon>
        <taxon>Ecdysozoa</taxon>
        <taxon>Arthropoda</taxon>
        <taxon>Hexapoda</taxon>
        <taxon>Insecta</taxon>
        <taxon>Pterygota</taxon>
        <taxon>Neoptera</taxon>
        <taxon>Endopterygota</taxon>
        <taxon>Coleoptera</taxon>
        <taxon>Polyphaga</taxon>
        <taxon>Cucujiformia</taxon>
        <taxon>Chrysomeloidea</taxon>
        <taxon>Cerambycidae</taxon>
        <taxon>Lepturinae</taxon>
        <taxon>Rhagiini</taxon>
        <taxon>Rhamnusium</taxon>
    </lineage>
</organism>
<dbReference type="Proteomes" id="UP001162156">
    <property type="component" value="Unassembled WGS sequence"/>
</dbReference>
<proteinExistence type="predicted"/>
<name>A0AAV8WRF4_9CUCU</name>
<protein>
    <recommendedName>
        <fullName evidence="4">DDE Tnp4 domain-containing protein</fullName>
    </recommendedName>
</protein>
<keyword evidence="3" id="KW-0812">Transmembrane</keyword>
<keyword evidence="2" id="KW-0479">Metal-binding</keyword>
<dbReference type="Pfam" id="PF13359">
    <property type="entry name" value="DDE_Tnp_4"/>
    <property type="match status" value="1"/>
</dbReference>
<keyword evidence="6" id="KW-1185">Reference proteome</keyword>
<comment type="cofactor">
    <cofactor evidence="1">
        <name>a divalent metal cation</name>
        <dbReference type="ChEBI" id="CHEBI:60240"/>
    </cofactor>
</comment>
<accession>A0AAV8WRF4</accession>
<evidence type="ECO:0000256" key="2">
    <source>
        <dbReference type="ARBA" id="ARBA00022723"/>
    </source>
</evidence>
<keyword evidence="3" id="KW-0472">Membrane</keyword>
<evidence type="ECO:0000256" key="1">
    <source>
        <dbReference type="ARBA" id="ARBA00001968"/>
    </source>
</evidence>
<dbReference type="GO" id="GO:0046872">
    <property type="term" value="F:metal ion binding"/>
    <property type="evidence" value="ECO:0007669"/>
    <property type="project" value="UniProtKB-KW"/>
</dbReference>
<keyword evidence="3" id="KW-1133">Transmembrane helix</keyword>
<feature type="transmembrane region" description="Helical" evidence="3">
    <location>
        <begin position="6"/>
        <end position="24"/>
    </location>
</feature>
<dbReference type="InterPro" id="IPR027806">
    <property type="entry name" value="HARBI1_dom"/>
</dbReference>
<evidence type="ECO:0000313" key="6">
    <source>
        <dbReference type="Proteomes" id="UP001162156"/>
    </source>
</evidence>
<dbReference type="EMBL" id="JANEYF010005044">
    <property type="protein sequence ID" value="KAJ8929350.1"/>
    <property type="molecule type" value="Genomic_DNA"/>
</dbReference>
<gene>
    <name evidence="5" type="ORF">NQ314_017969</name>
</gene>
<reference evidence="5" key="1">
    <citation type="journal article" date="2023" name="Insect Mol. Biol.">
        <title>Genome sequencing provides insights into the evolution of gene families encoding plant cell wall-degrading enzymes in longhorned beetles.</title>
        <authorList>
            <person name="Shin N.R."/>
            <person name="Okamura Y."/>
            <person name="Kirsch R."/>
            <person name="Pauchet Y."/>
        </authorList>
    </citation>
    <scope>NUCLEOTIDE SEQUENCE</scope>
    <source>
        <strain evidence="5">RBIC_L_NR</strain>
    </source>
</reference>
<evidence type="ECO:0000259" key="4">
    <source>
        <dbReference type="Pfam" id="PF13359"/>
    </source>
</evidence>
<sequence length="299" mass="34038">MSDLEIAVGAFTVMSASYNYMLHLTMRKRPRRRRWWVTTLHRLRNQYDGHDGEGEDCGLDTHNGDPMVDKDTELWGEGMPTTSDEWLKGAKGFEDKWQFPHCLGALDGKHVLFADIGCHGRMSDGGVFNDSLLYEKISRNNANFPEAAPLPGRTDPVPYVFVADGAFALSSRVMKPFPGVPPNCSQYRIFDQQLSRARVVTEITFGILSSVLRVLRKPILLQPNKAIIVTLTCVILHNFLKKSTPSRILYMPEGILDQIAEENNILRPLEQIPRRSTETARDIRVEFANYFYLRKHNSL</sequence>